<protein>
    <submittedName>
        <fullName evidence="2">Uncharacterized protein</fullName>
    </submittedName>
</protein>
<dbReference type="AlphaFoldDB" id="A0A1R0GPB0"/>
<comment type="caution">
    <text evidence="2">The sequence shown here is derived from an EMBL/GenBank/DDBJ whole genome shotgun (WGS) entry which is preliminary data.</text>
</comment>
<organism evidence="2 3">
    <name type="scientific">Smittium mucronatum</name>
    <dbReference type="NCBI Taxonomy" id="133383"/>
    <lineage>
        <taxon>Eukaryota</taxon>
        <taxon>Fungi</taxon>
        <taxon>Fungi incertae sedis</taxon>
        <taxon>Zoopagomycota</taxon>
        <taxon>Kickxellomycotina</taxon>
        <taxon>Harpellomycetes</taxon>
        <taxon>Harpellales</taxon>
        <taxon>Legeriomycetaceae</taxon>
        <taxon>Smittium</taxon>
    </lineage>
</organism>
<evidence type="ECO:0000256" key="1">
    <source>
        <dbReference type="SAM" id="MobiDB-lite"/>
    </source>
</evidence>
<proteinExistence type="predicted"/>
<dbReference type="EMBL" id="LSSL01005672">
    <property type="protein sequence ID" value="OLY78708.1"/>
    <property type="molecule type" value="Genomic_DNA"/>
</dbReference>
<dbReference type="Proteomes" id="UP000187455">
    <property type="component" value="Unassembled WGS sequence"/>
</dbReference>
<gene>
    <name evidence="2" type="ORF">AYI68_g7236</name>
</gene>
<evidence type="ECO:0000313" key="3">
    <source>
        <dbReference type="Proteomes" id="UP000187455"/>
    </source>
</evidence>
<name>A0A1R0GPB0_9FUNG</name>
<accession>A0A1R0GPB0</accession>
<evidence type="ECO:0000313" key="2">
    <source>
        <dbReference type="EMBL" id="OLY78708.1"/>
    </source>
</evidence>
<keyword evidence="3" id="KW-1185">Reference proteome</keyword>
<feature type="region of interest" description="Disordered" evidence="1">
    <location>
        <begin position="1"/>
        <end position="25"/>
    </location>
</feature>
<reference evidence="2 3" key="1">
    <citation type="journal article" date="2016" name="Mol. Biol. Evol.">
        <title>Genome-Wide Survey of Gut Fungi (Harpellales) Reveals the First Horizontally Transferred Ubiquitin Gene from a Mosquito Host.</title>
        <authorList>
            <person name="Wang Y."/>
            <person name="White M.M."/>
            <person name="Kvist S."/>
            <person name="Moncalvo J.M."/>
        </authorList>
    </citation>
    <scope>NUCLEOTIDE SEQUENCE [LARGE SCALE GENOMIC DNA]</scope>
    <source>
        <strain evidence="2 3">ALG-7-W6</strain>
    </source>
</reference>
<sequence length="75" mass="8511">MEDRTLKKVFLTPPPPFSKNRKNHCPTLCDGGKKTTDFTSKLAKKKRRSPFIKNNQIDNYQSTLSGVKPEGLSMN</sequence>